<dbReference type="EMBL" id="JASPKY010000396">
    <property type="protein sequence ID" value="KAK9702248.1"/>
    <property type="molecule type" value="Genomic_DNA"/>
</dbReference>
<evidence type="ECO:0000313" key="2">
    <source>
        <dbReference type="Proteomes" id="UP001458880"/>
    </source>
</evidence>
<reference evidence="1 2" key="1">
    <citation type="journal article" date="2024" name="BMC Genomics">
        <title>De novo assembly and annotation of Popillia japonica's genome with initial clues to its potential as an invasive pest.</title>
        <authorList>
            <person name="Cucini C."/>
            <person name="Boschi S."/>
            <person name="Funari R."/>
            <person name="Cardaioli E."/>
            <person name="Iannotti N."/>
            <person name="Marturano G."/>
            <person name="Paoli F."/>
            <person name="Bruttini M."/>
            <person name="Carapelli A."/>
            <person name="Frati F."/>
            <person name="Nardi F."/>
        </authorList>
    </citation>
    <scope>NUCLEOTIDE SEQUENCE [LARGE SCALE GENOMIC DNA]</scope>
    <source>
        <strain evidence="1">DMR45628</strain>
    </source>
</reference>
<comment type="caution">
    <text evidence="1">The sequence shown here is derived from an EMBL/GenBank/DDBJ whole genome shotgun (WGS) entry which is preliminary data.</text>
</comment>
<sequence>MAVEAFIRSIMIVDTKIGEFLLNRDVEDLTLKGVINLARNTSDWFTQVEKFKATNKPNASVNKNFRDTNVHTPAVHSIPFRTKFDPAPHFQHWTSQANNNMPYRPQSQLFILFIR</sequence>
<dbReference type="Proteomes" id="UP001458880">
    <property type="component" value="Unassembled WGS sequence"/>
</dbReference>
<gene>
    <name evidence="1" type="ORF">QE152_g30052</name>
</gene>
<name>A0AAW1JFY4_POPJA</name>
<proteinExistence type="predicted"/>
<keyword evidence="2" id="KW-1185">Reference proteome</keyword>
<protein>
    <submittedName>
        <fullName evidence="1">Uncharacterized protein</fullName>
    </submittedName>
</protein>
<dbReference type="AlphaFoldDB" id="A0AAW1JFY4"/>
<evidence type="ECO:0000313" key="1">
    <source>
        <dbReference type="EMBL" id="KAK9702248.1"/>
    </source>
</evidence>
<accession>A0AAW1JFY4</accession>
<organism evidence="1 2">
    <name type="scientific">Popillia japonica</name>
    <name type="common">Japanese beetle</name>
    <dbReference type="NCBI Taxonomy" id="7064"/>
    <lineage>
        <taxon>Eukaryota</taxon>
        <taxon>Metazoa</taxon>
        <taxon>Ecdysozoa</taxon>
        <taxon>Arthropoda</taxon>
        <taxon>Hexapoda</taxon>
        <taxon>Insecta</taxon>
        <taxon>Pterygota</taxon>
        <taxon>Neoptera</taxon>
        <taxon>Endopterygota</taxon>
        <taxon>Coleoptera</taxon>
        <taxon>Polyphaga</taxon>
        <taxon>Scarabaeiformia</taxon>
        <taxon>Scarabaeidae</taxon>
        <taxon>Rutelinae</taxon>
        <taxon>Popillia</taxon>
    </lineage>
</organism>